<dbReference type="GO" id="GO:0000160">
    <property type="term" value="P:phosphorelay signal transduction system"/>
    <property type="evidence" value="ECO:0007669"/>
    <property type="project" value="InterPro"/>
</dbReference>
<evidence type="ECO:0000313" key="7">
    <source>
        <dbReference type="EMBL" id="RPF42731.1"/>
    </source>
</evidence>
<gene>
    <name evidence="7" type="ORF">EDD75_1841</name>
</gene>
<proteinExistence type="predicted"/>
<keyword evidence="8" id="KW-1185">Reference proteome</keyword>
<dbReference type="InterPro" id="IPR050625">
    <property type="entry name" value="ParA/MinD_ATPase"/>
</dbReference>
<feature type="domain" description="Response regulatory" evidence="6">
    <location>
        <begin position="5"/>
        <end position="121"/>
    </location>
</feature>
<evidence type="ECO:0000313" key="8">
    <source>
        <dbReference type="Proteomes" id="UP000282654"/>
    </source>
</evidence>
<dbReference type="EMBL" id="RKRE01000003">
    <property type="protein sequence ID" value="RPF42731.1"/>
    <property type="molecule type" value="Genomic_DNA"/>
</dbReference>
<dbReference type="InterPro" id="IPR027417">
    <property type="entry name" value="P-loop_NTPase"/>
</dbReference>
<dbReference type="PANTHER" id="PTHR43384">
    <property type="entry name" value="SEPTUM SITE-DETERMINING PROTEIN MIND HOMOLOG, CHLOROPLASTIC-RELATED"/>
    <property type="match status" value="1"/>
</dbReference>
<dbReference type="OrthoDB" id="9794577at2"/>
<comment type="caution">
    <text evidence="7">The sequence shown here is derived from an EMBL/GenBank/DDBJ whole genome shotgun (WGS) entry which is preliminary data.</text>
</comment>
<keyword evidence="2" id="KW-0547">Nucleotide-binding</keyword>
<dbReference type="Proteomes" id="UP000282654">
    <property type="component" value="Unassembled WGS sequence"/>
</dbReference>
<dbReference type="SUPFAM" id="SSF52540">
    <property type="entry name" value="P-loop containing nucleoside triphosphate hydrolases"/>
    <property type="match status" value="1"/>
</dbReference>
<dbReference type="AlphaFoldDB" id="A0A3N5BFB4"/>
<keyword evidence="5" id="KW-0597">Phosphoprotein</keyword>
<accession>A0A3N5BFB4</accession>
<evidence type="ECO:0000256" key="4">
    <source>
        <dbReference type="ARBA" id="ARBA00024867"/>
    </source>
</evidence>
<dbReference type="GO" id="GO:0005829">
    <property type="term" value="C:cytosol"/>
    <property type="evidence" value="ECO:0007669"/>
    <property type="project" value="TreeGrafter"/>
</dbReference>
<evidence type="ECO:0000256" key="1">
    <source>
        <dbReference type="ARBA" id="ARBA00018672"/>
    </source>
</evidence>
<evidence type="ECO:0000256" key="2">
    <source>
        <dbReference type="ARBA" id="ARBA00022741"/>
    </source>
</evidence>
<reference evidence="7 8" key="1">
    <citation type="submission" date="2018-11" db="EMBL/GenBank/DDBJ databases">
        <title>Genomic Encyclopedia of Type Strains, Phase IV (KMG-IV): sequencing the most valuable type-strain genomes for metagenomic binning, comparative biology and taxonomic classification.</title>
        <authorList>
            <person name="Goeker M."/>
        </authorList>
    </citation>
    <scope>NUCLEOTIDE SEQUENCE [LARGE SCALE GENOMIC DNA]</scope>
    <source>
        <strain evidence="7 8">DSM 102936</strain>
    </source>
</reference>
<dbReference type="InterPro" id="IPR011006">
    <property type="entry name" value="CheY-like_superfamily"/>
</dbReference>
<comment type="function">
    <text evidence="4">May play the central regulatory role in sporulation. It may be an element of the effector pathway responsible for the activation of sporulation genes in response to nutritional stress. Spo0A may act in concert with spo0H (a sigma factor) to control the expression of some genes that are critical to the sporulation process.</text>
</comment>
<dbReference type="PROSITE" id="PS50110">
    <property type="entry name" value="RESPONSE_REGULATORY"/>
    <property type="match status" value="1"/>
</dbReference>
<protein>
    <recommendedName>
        <fullName evidence="1">Stage 0 sporulation protein A homolog</fullName>
    </recommendedName>
</protein>
<dbReference type="InterPro" id="IPR025669">
    <property type="entry name" value="AAA_dom"/>
</dbReference>
<evidence type="ECO:0000256" key="3">
    <source>
        <dbReference type="ARBA" id="ARBA00022840"/>
    </source>
</evidence>
<keyword evidence="3" id="KW-0067">ATP-binding</keyword>
<evidence type="ECO:0000256" key="5">
    <source>
        <dbReference type="PROSITE-ProRule" id="PRU00169"/>
    </source>
</evidence>
<dbReference type="GO" id="GO:0016887">
    <property type="term" value="F:ATP hydrolysis activity"/>
    <property type="evidence" value="ECO:0007669"/>
    <property type="project" value="TreeGrafter"/>
</dbReference>
<dbReference type="GO" id="GO:0051782">
    <property type="term" value="P:negative regulation of cell division"/>
    <property type="evidence" value="ECO:0007669"/>
    <property type="project" value="TreeGrafter"/>
</dbReference>
<organism evidence="7 8">
    <name type="scientific">Thermodesulfitimonas autotrophica</name>
    <dbReference type="NCBI Taxonomy" id="1894989"/>
    <lineage>
        <taxon>Bacteria</taxon>
        <taxon>Bacillati</taxon>
        <taxon>Bacillota</taxon>
        <taxon>Clostridia</taxon>
        <taxon>Thermoanaerobacterales</taxon>
        <taxon>Thermoanaerobacteraceae</taxon>
        <taxon>Thermodesulfitimonas</taxon>
    </lineage>
</organism>
<dbReference type="Gene3D" id="3.40.50.300">
    <property type="entry name" value="P-loop containing nucleotide triphosphate hydrolases"/>
    <property type="match status" value="1"/>
</dbReference>
<dbReference type="GO" id="GO:0009898">
    <property type="term" value="C:cytoplasmic side of plasma membrane"/>
    <property type="evidence" value="ECO:0007669"/>
    <property type="project" value="TreeGrafter"/>
</dbReference>
<dbReference type="InterPro" id="IPR001789">
    <property type="entry name" value="Sig_transdc_resp-reg_receiver"/>
</dbReference>
<dbReference type="CDD" id="cd17536">
    <property type="entry name" value="REC_YesN-like"/>
    <property type="match status" value="1"/>
</dbReference>
<dbReference type="Pfam" id="PF13614">
    <property type="entry name" value="AAA_31"/>
    <property type="match status" value="1"/>
</dbReference>
<dbReference type="Gene3D" id="3.40.50.2300">
    <property type="match status" value="1"/>
</dbReference>
<dbReference type="SMART" id="SM00448">
    <property type="entry name" value="REC"/>
    <property type="match status" value="1"/>
</dbReference>
<name>A0A3N5BFB4_9THEO</name>
<feature type="modified residue" description="4-aspartylphosphate" evidence="5">
    <location>
        <position position="56"/>
    </location>
</feature>
<dbReference type="GO" id="GO:0005524">
    <property type="term" value="F:ATP binding"/>
    <property type="evidence" value="ECO:0007669"/>
    <property type="project" value="UniProtKB-KW"/>
</dbReference>
<dbReference type="SUPFAM" id="SSF52172">
    <property type="entry name" value="CheY-like"/>
    <property type="match status" value="1"/>
</dbReference>
<dbReference type="RefSeq" id="WP_123931283.1">
    <property type="nucleotide sequence ID" value="NZ_RKRE01000003.1"/>
</dbReference>
<sequence>MSLITVVIADDIVNTREDVKRLLFFEEDIKVIGEAGDGEEAIRVVQELKPDVVLMDINMPGLDGISATEKITESVPQTAVIIISIQGEHEYLRKAMAAGASDYLIKPFTSQELADTIRRVYEKAKKRQDTLCRLQQAPEEVVPGRIVVFFGSKGGAGRSTLCCNLAVALSQEFKQRVTVVDLDIAAGDVAALFNLSLPGSIAELVREPEINEEIVKSYEVTHLTGVRVIGAIPSREEDFATVAAGIPAVLAVLKEEADYVLIDTPPVLNAAVARVLDLADEIVVVGQTDVVALRRLKADVEFLNMHQLGEKIRVVLNNASFEAGLKLVDIERSLGLQGVNSIAADPKTAHVAANKGIPFVALSKGSRVAQDVIRLAERFVAKEAPAKGERRSLFGKLLSV</sequence>
<dbReference type="Pfam" id="PF00072">
    <property type="entry name" value="Response_reg"/>
    <property type="match status" value="1"/>
</dbReference>
<dbReference type="PANTHER" id="PTHR43384:SF6">
    <property type="entry name" value="SEPTUM SITE-DETERMINING PROTEIN MIND HOMOLOG, CHLOROPLASTIC"/>
    <property type="match status" value="1"/>
</dbReference>
<evidence type="ECO:0000259" key="6">
    <source>
        <dbReference type="PROSITE" id="PS50110"/>
    </source>
</evidence>